<dbReference type="SUPFAM" id="SSF51679">
    <property type="entry name" value="Bacterial luciferase-like"/>
    <property type="match status" value="1"/>
</dbReference>
<dbReference type="OrthoDB" id="9781305at2"/>
<dbReference type="Proteomes" id="UP000002424">
    <property type="component" value="Chromosome"/>
</dbReference>
<dbReference type="eggNOG" id="COG2141">
    <property type="taxonomic scope" value="Bacteria"/>
</dbReference>
<evidence type="ECO:0000313" key="2">
    <source>
        <dbReference type="Proteomes" id="UP000002424"/>
    </source>
</evidence>
<dbReference type="AlphaFoldDB" id="C1DG66"/>
<evidence type="ECO:0000313" key="1">
    <source>
        <dbReference type="EMBL" id="ACO78377.1"/>
    </source>
</evidence>
<dbReference type="EMBL" id="CP001157">
    <property type="protein sequence ID" value="ACO78377.1"/>
    <property type="molecule type" value="Genomic_DNA"/>
</dbReference>
<organism evidence="1 2">
    <name type="scientific">Azotobacter vinelandii (strain DJ / ATCC BAA-1303)</name>
    <dbReference type="NCBI Taxonomy" id="322710"/>
    <lineage>
        <taxon>Bacteria</taxon>
        <taxon>Pseudomonadati</taxon>
        <taxon>Pseudomonadota</taxon>
        <taxon>Gammaproteobacteria</taxon>
        <taxon>Pseudomonadales</taxon>
        <taxon>Pseudomonadaceae</taxon>
        <taxon>Azotobacter</taxon>
    </lineage>
</organism>
<dbReference type="InterPro" id="IPR036661">
    <property type="entry name" value="Luciferase-like_sf"/>
</dbReference>
<dbReference type="GO" id="GO:0016705">
    <property type="term" value="F:oxidoreductase activity, acting on paired donors, with incorporation or reduction of molecular oxygen"/>
    <property type="evidence" value="ECO:0007669"/>
    <property type="project" value="InterPro"/>
</dbReference>
<accession>C1DG66</accession>
<dbReference type="STRING" id="322710.Avin_21860"/>
<sequence length="67" mass="7484">MHLALFLTHSGSHLGGWRLPGGAEFFLSLMVPELQRRGLFRTEYRGSTLREHLGPPRPVNSFDGAHA</sequence>
<dbReference type="EnsemblBacteria" id="ACO78377">
    <property type="protein sequence ID" value="ACO78377"/>
    <property type="gene ID" value="Avin_21860"/>
</dbReference>
<dbReference type="GeneID" id="88185391"/>
<reference evidence="1 2" key="1">
    <citation type="journal article" date="2009" name="J. Bacteriol.">
        <title>Genome sequence of Azotobacter vinelandii, an obligate aerobe specialized to support diverse anaerobic metabolic processes.</title>
        <authorList>
            <person name="Setubal J.C."/>
            <person name="dos Santos P."/>
            <person name="Goldman B.S."/>
            <person name="Ertesvag H."/>
            <person name="Espin G."/>
            <person name="Rubio L.M."/>
            <person name="Valla S."/>
            <person name="Almeida N.F."/>
            <person name="Balasubramanian D."/>
            <person name="Cromes L."/>
            <person name="Curatti L."/>
            <person name="Du Z."/>
            <person name="Godsy E."/>
            <person name="Goodner B."/>
            <person name="Hellner-Burris K."/>
            <person name="Hernandez J.A."/>
            <person name="Houmiel K."/>
            <person name="Imperial J."/>
            <person name="Kennedy C."/>
            <person name="Larson T.J."/>
            <person name="Latreille P."/>
            <person name="Ligon L.S."/>
            <person name="Lu J."/>
            <person name="Maerk M."/>
            <person name="Miller N.M."/>
            <person name="Norton S."/>
            <person name="O'Carroll I.P."/>
            <person name="Paulsen I."/>
            <person name="Raulfs E.C."/>
            <person name="Roemer R."/>
            <person name="Rosser J."/>
            <person name="Segura D."/>
            <person name="Slater S."/>
            <person name="Stricklin S.L."/>
            <person name="Studholme D.J."/>
            <person name="Sun J."/>
            <person name="Viana C.J."/>
            <person name="Wallin E."/>
            <person name="Wang B."/>
            <person name="Wheeler C."/>
            <person name="Zhu H."/>
            <person name="Dean D.R."/>
            <person name="Dixon R."/>
            <person name="Wood D."/>
        </authorList>
    </citation>
    <scope>NUCLEOTIDE SEQUENCE [LARGE SCALE GENOMIC DNA]</scope>
    <source>
        <strain evidence="2">DJ / ATCC BAA-1303</strain>
    </source>
</reference>
<proteinExistence type="predicted"/>
<keyword evidence="2" id="KW-1185">Reference proteome</keyword>
<gene>
    <name evidence="1" type="ordered locus">Avin_21860</name>
</gene>
<dbReference type="Gene3D" id="3.20.20.30">
    <property type="entry name" value="Luciferase-like domain"/>
    <property type="match status" value="1"/>
</dbReference>
<dbReference type="HOGENOM" id="CLU_2803226_0_0_6"/>
<name>C1DG66_AZOVD</name>
<dbReference type="RefSeq" id="WP_012700776.1">
    <property type="nucleotide sequence ID" value="NC_012560.1"/>
</dbReference>
<dbReference type="KEGG" id="avn:Avin_21860"/>
<protein>
    <submittedName>
        <fullName evidence="1">Uncharacterized protein</fullName>
    </submittedName>
</protein>